<feature type="region of interest" description="Disordered" evidence="1">
    <location>
        <begin position="1"/>
        <end position="46"/>
    </location>
</feature>
<keyword evidence="3" id="KW-1185">Reference proteome</keyword>
<feature type="compositionally biased region" description="Polar residues" evidence="1">
    <location>
        <begin position="1"/>
        <end position="20"/>
    </location>
</feature>
<gene>
    <name evidence="2" type="ORF">PMIN01_05251</name>
</gene>
<sequence length="110" mass="12269">MQISVGISPLSRNDTLHSTLSQPSPYSPTGSPPPPPSTPWHGISSSYYRDTYSPSPSYVHHGGYGTPQPYYPSPPNRAQSFKEWASMPHLQSYQMRRPQGMQSYLVCPTQ</sequence>
<dbReference type="AlphaFoldDB" id="A0A9P6GKT6"/>
<comment type="caution">
    <text evidence="2">The sequence shown here is derived from an EMBL/GenBank/DDBJ whole genome shotgun (WGS) entry which is preliminary data.</text>
</comment>
<organism evidence="2 3">
    <name type="scientific">Paraphaeosphaeria minitans</name>
    <dbReference type="NCBI Taxonomy" id="565426"/>
    <lineage>
        <taxon>Eukaryota</taxon>
        <taxon>Fungi</taxon>
        <taxon>Dikarya</taxon>
        <taxon>Ascomycota</taxon>
        <taxon>Pezizomycotina</taxon>
        <taxon>Dothideomycetes</taxon>
        <taxon>Pleosporomycetidae</taxon>
        <taxon>Pleosporales</taxon>
        <taxon>Massarineae</taxon>
        <taxon>Didymosphaeriaceae</taxon>
        <taxon>Paraphaeosphaeria</taxon>
    </lineage>
</organism>
<evidence type="ECO:0000313" key="3">
    <source>
        <dbReference type="Proteomes" id="UP000756921"/>
    </source>
</evidence>
<protein>
    <submittedName>
        <fullName evidence="2">Uncharacterized protein</fullName>
    </submittedName>
</protein>
<proteinExistence type="predicted"/>
<reference evidence="2" key="1">
    <citation type="journal article" date="2020" name="Mol. Plant Microbe Interact.">
        <title>Genome Sequence of the Biocontrol Agent Coniothyrium minitans strain Conio (IMI 134523).</title>
        <authorList>
            <person name="Patel D."/>
            <person name="Shittu T.A."/>
            <person name="Baroncelli R."/>
            <person name="Muthumeenakshi S."/>
            <person name="Osborne T.H."/>
            <person name="Janganan T.K."/>
            <person name="Sreenivasaprasad S."/>
        </authorList>
    </citation>
    <scope>NUCLEOTIDE SEQUENCE</scope>
    <source>
        <strain evidence="2">Conio</strain>
    </source>
</reference>
<name>A0A9P6GKT6_9PLEO</name>
<dbReference type="Proteomes" id="UP000756921">
    <property type="component" value="Unassembled WGS sequence"/>
</dbReference>
<evidence type="ECO:0000313" key="2">
    <source>
        <dbReference type="EMBL" id="KAF9737472.1"/>
    </source>
</evidence>
<evidence type="ECO:0000256" key="1">
    <source>
        <dbReference type="SAM" id="MobiDB-lite"/>
    </source>
</evidence>
<accession>A0A9P6GKT6</accession>
<dbReference type="EMBL" id="WJXW01000004">
    <property type="protein sequence ID" value="KAF9737472.1"/>
    <property type="molecule type" value="Genomic_DNA"/>
</dbReference>
<feature type="region of interest" description="Disordered" evidence="1">
    <location>
        <begin position="58"/>
        <end position="78"/>
    </location>
</feature>